<dbReference type="eggNOG" id="COG0193">
    <property type="taxonomic scope" value="Bacteria"/>
</dbReference>
<evidence type="ECO:0000256" key="2">
    <source>
        <dbReference type="ARBA" id="ARBA00022555"/>
    </source>
</evidence>
<feature type="binding site" evidence="7">
    <location>
        <position position="115"/>
    </location>
    <ligand>
        <name>tRNA</name>
        <dbReference type="ChEBI" id="CHEBI:17843"/>
    </ligand>
</feature>
<comment type="catalytic activity">
    <reaction evidence="7 8">
        <text>an N-acyl-L-alpha-aminoacyl-tRNA + H2O = an N-acyl-L-amino acid + a tRNA + H(+)</text>
        <dbReference type="Rhea" id="RHEA:54448"/>
        <dbReference type="Rhea" id="RHEA-COMP:10123"/>
        <dbReference type="Rhea" id="RHEA-COMP:13883"/>
        <dbReference type="ChEBI" id="CHEBI:15377"/>
        <dbReference type="ChEBI" id="CHEBI:15378"/>
        <dbReference type="ChEBI" id="CHEBI:59874"/>
        <dbReference type="ChEBI" id="CHEBI:78442"/>
        <dbReference type="ChEBI" id="CHEBI:138191"/>
        <dbReference type="EC" id="3.1.1.29"/>
    </reaction>
</comment>
<dbReference type="GO" id="GO:0072344">
    <property type="term" value="P:rescue of stalled ribosome"/>
    <property type="evidence" value="ECO:0007669"/>
    <property type="project" value="UniProtKB-UniRule"/>
</dbReference>
<reference evidence="10 11" key="1">
    <citation type="journal article" date="2015" name="Biol. Direct">
        <title>Babela massiliensis, a representative of a widespread bacterial phylum with unusual adaptations to parasitism in amoebae.</title>
        <authorList>
            <person name="Pagnier I."/>
            <person name="Yutin N."/>
            <person name="Croce O."/>
            <person name="Makarova K.S."/>
            <person name="Wolf Y.I."/>
            <person name="Benamar S."/>
            <person name="Raoult D."/>
            <person name="Koonin E.V."/>
            <person name="La Scola B."/>
        </authorList>
    </citation>
    <scope>NUCLEOTIDE SEQUENCE [LARGE SCALE GENOMIC DNA]</scope>
    <source>
        <strain evidence="11">BABL1</strain>
    </source>
</reference>
<evidence type="ECO:0000256" key="9">
    <source>
        <dbReference type="RuleBase" id="RU004320"/>
    </source>
</evidence>
<keyword evidence="3 7" id="KW-0378">Hydrolase</keyword>
<dbReference type="PANTHER" id="PTHR17224">
    <property type="entry name" value="PEPTIDYL-TRNA HYDROLASE"/>
    <property type="match status" value="1"/>
</dbReference>
<proteinExistence type="inferred from homology"/>
<dbReference type="PATRIC" id="fig|673862.3.peg.753"/>
<organism evidence="10 11">
    <name type="scientific">Candidatus Babela massiliensis</name>
    <dbReference type="NCBI Taxonomy" id="673862"/>
    <lineage>
        <taxon>Bacteria</taxon>
        <taxon>Candidatus Babelota</taxon>
        <taxon>Candidatus Babeliae</taxon>
        <taxon>Candidatus Babeliales</taxon>
        <taxon>Candidatus Babeliaceae</taxon>
        <taxon>Candidatus Babela</taxon>
    </lineage>
</organism>
<dbReference type="GO" id="GO:0006515">
    <property type="term" value="P:protein quality control for misfolded or incompletely synthesized proteins"/>
    <property type="evidence" value="ECO:0007669"/>
    <property type="project" value="UniProtKB-UniRule"/>
</dbReference>
<dbReference type="EMBL" id="HG793133">
    <property type="protein sequence ID" value="CDK30865.1"/>
    <property type="molecule type" value="Genomic_DNA"/>
</dbReference>
<dbReference type="GO" id="GO:0004045">
    <property type="term" value="F:peptidyl-tRNA hydrolase activity"/>
    <property type="evidence" value="ECO:0007669"/>
    <property type="project" value="UniProtKB-UniRule"/>
</dbReference>
<dbReference type="Gene3D" id="3.40.50.1470">
    <property type="entry name" value="Peptidyl-tRNA hydrolase"/>
    <property type="match status" value="1"/>
</dbReference>
<evidence type="ECO:0000313" key="11">
    <source>
        <dbReference type="Proteomes" id="UP000018769"/>
    </source>
</evidence>
<dbReference type="InterPro" id="IPR018171">
    <property type="entry name" value="Pept_tRNA_hydro_CS"/>
</dbReference>
<dbReference type="STRING" id="673862.BABL1_gene_148"/>
<keyword evidence="7" id="KW-0963">Cytoplasm</keyword>
<dbReference type="PANTHER" id="PTHR17224:SF1">
    <property type="entry name" value="PEPTIDYL-TRNA HYDROLASE"/>
    <property type="match status" value="1"/>
</dbReference>
<comment type="function">
    <text evidence="7">Hydrolyzes ribosome-free peptidyl-tRNAs (with 1 or more amino acids incorporated), which drop off the ribosome during protein synthesis, or as a result of ribosome stalling.</text>
</comment>
<dbReference type="Proteomes" id="UP000018769">
    <property type="component" value="Chromosome I"/>
</dbReference>
<evidence type="ECO:0000256" key="1">
    <source>
        <dbReference type="ARBA" id="ARBA00013260"/>
    </source>
</evidence>
<dbReference type="GO" id="GO:0005737">
    <property type="term" value="C:cytoplasm"/>
    <property type="evidence" value="ECO:0007669"/>
    <property type="project" value="UniProtKB-SubCell"/>
</dbReference>
<dbReference type="PROSITE" id="PS01195">
    <property type="entry name" value="PEPT_TRNA_HYDROL_1"/>
    <property type="match status" value="1"/>
</dbReference>
<dbReference type="CDD" id="cd00462">
    <property type="entry name" value="PTH"/>
    <property type="match status" value="1"/>
</dbReference>
<comment type="similarity">
    <text evidence="5 7 9">Belongs to the PTH family.</text>
</comment>
<dbReference type="FunFam" id="3.40.50.1470:FF:000001">
    <property type="entry name" value="Peptidyl-tRNA hydrolase"/>
    <property type="match status" value="1"/>
</dbReference>
<dbReference type="PROSITE" id="PS01196">
    <property type="entry name" value="PEPT_TRNA_HYDROL_2"/>
    <property type="match status" value="1"/>
</dbReference>
<dbReference type="KEGG" id="dpb:BABL1_gene_148"/>
<dbReference type="GO" id="GO:0000049">
    <property type="term" value="F:tRNA binding"/>
    <property type="evidence" value="ECO:0007669"/>
    <property type="project" value="UniProtKB-UniRule"/>
</dbReference>
<evidence type="ECO:0000256" key="3">
    <source>
        <dbReference type="ARBA" id="ARBA00022801"/>
    </source>
</evidence>
<feature type="binding site" evidence="7">
    <location>
        <position position="19"/>
    </location>
    <ligand>
        <name>tRNA</name>
        <dbReference type="ChEBI" id="CHEBI:17843"/>
    </ligand>
</feature>
<evidence type="ECO:0000256" key="5">
    <source>
        <dbReference type="ARBA" id="ARBA00038063"/>
    </source>
</evidence>
<evidence type="ECO:0000313" key="10">
    <source>
        <dbReference type="EMBL" id="CDK30865.1"/>
    </source>
</evidence>
<keyword evidence="11" id="KW-1185">Reference proteome</keyword>
<dbReference type="AlphaFoldDB" id="V6DH27"/>
<comment type="subunit">
    <text evidence="7">Monomer.</text>
</comment>
<dbReference type="HAMAP" id="MF_00083">
    <property type="entry name" value="Pept_tRNA_hydro_bact"/>
    <property type="match status" value="1"/>
</dbReference>
<comment type="function">
    <text evidence="7">Catalyzes the release of premature peptidyl moieties from peptidyl-tRNA molecules trapped in stalled 50S ribosomal subunits, and thus maintains levels of free tRNAs and 50S ribosomes.</text>
</comment>
<dbReference type="SUPFAM" id="SSF53178">
    <property type="entry name" value="Peptidyl-tRNA hydrolase-like"/>
    <property type="match status" value="1"/>
</dbReference>
<dbReference type="RefSeq" id="WP_023792665.1">
    <property type="nucleotide sequence ID" value="NC_023003.1"/>
</dbReference>
<gene>
    <name evidence="7 10" type="primary">pth</name>
    <name evidence="10" type="ORF">BABL1_gene_148</name>
</gene>
<evidence type="ECO:0000256" key="6">
    <source>
        <dbReference type="ARBA" id="ARBA00050038"/>
    </source>
</evidence>
<evidence type="ECO:0000256" key="8">
    <source>
        <dbReference type="RuleBase" id="RU000673"/>
    </source>
</evidence>
<dbReference type="NCBIfam" id="TIGR00447">
    <property type="entry name" value="pth"/>
    <property type="match status" value="1"/>
</dbReference>
<evidence type="ECO:0000256" key="4">
    <source>
        <dbReference type="ARBA" id="ARBA00022884"/>
    </source>
</evidence>
<dbReference type="EC" id="3.1.1.29" evidence="1 7"/>
<dbReference type="InterPro" id="IPR036416">
    <property type="entry name" value="Pept_tRNA_hydro_sf"/>
</dbReference>
<dbReference type="InterPro" id="IPR001328">
    <property type="entry name" value="Pept_tRNA_hydro"/>
</dbReference>
<protein>
    <recommendedName>
        <fullName evidence="6 7">Peptidyl-tRNA hydrolase</fullName>
        <shortName evidence="7">Pth</shortName>
        <ecNumber evidence="1 7">3.1.1.29</ecNumber>
    </recommendedName>
</protein>
<comment type="subcellular location">
    <subcellularLocation>
        <location evidence="7">Cytoplasm</location>
    </subcellularLocation>
</comment>
<dbReference type="Pfam" id="PF01195">
    <property type="entry name" value="Pept_tRNA_hydro"/>
    <property type="match status" value="1"/>
</dbReference>
<feature type="site" description="Stabilizes the basic form of H active site to accept a proton" evidence="7">
    <location>
        <position position="94"/>
    </location>
</feature>
<dbReference type="OrthoDB" id="9800507at2"/>
<feature type="site" description="Discriminates between blocked and unblocked aminoacyl-tRNA" evidence="7">
    <location>
        <position position="14"/>
    </location>
</feature>
<feature type="active site" description="Proton acceptor" evidence="7">
    <location>
        <position position="24"/>
    </location>
</feature>
<accession>V6DH27</accession>
<dbReference type="HOGENOM" id="CLU_062456_4_1_7"/>
<feature type="binding site" evidence="7">
    <location>
        <position position="68"/>
    </location>
    <ligand>
        <name>tRNA</name>
        <dbReference type="ChEBI" id="CHEBI:17843"/>
    </ligand>
</feature>
<sequence length="180" mass="20350">MNNSQIKAIIGLGNPGNPYKNTRHNIGFRIVDAIAQEYNGIWRKKDNMEIAEISINSHKVMLIKPQTFMNSSGQVLPYLKKQGINSDQILVAHDELEMSFGKMGLKFGGSAKGHNGLKSIISQIGPDFWRLRFGIGRPENKEDVPNYVLQNFDKSQDINIVYLINESIVLTLNQFFNNKV</sequence>
<name>V6DH27_9BACT</name>
<keyword evidence="2 7" id="KW-0820">tRNA-binding</keyword>
<evidence type="ECO:0000256" key="7">
    <source>
        <dbReference type="HAMAP-Rule" id="MF_00083"/>
    </source>
</evidence>
<feature type="binding site" evidence="7">
    <location>
        <position position="70"/>
    </location>
    <ligand>
        <name>tRNA</name>
        <dbReference type="ChEBI" id="CHEBI:17843"/>
    </ligand>
</feature>
<keyword evidence="4 7" id="KW-0694">RNA-binding</keyword>